<feature type="domain" description="DBINO" evidence="19">
    <location>
        <begin position="826"/>
        <end position="950"/>
    </location>
</feature>
<dbReference type="Gene3D" id="3.40.50.300">
    <property type="entry name" value="P-loop containing nucleotide triphosphate hydrolases"/>
    <property type="match status" value="2"/>
</dbReference>
<dbReference type="InterPro" id="IPR050520">
    <property type="entry name" value="INO80/SWR1_helicase"/>
</dbReference>
<feature type="compositionally biased region" description="Low complexity" evidence="16">
    <location>
        <begin position="256"/>
        <end position="267"/>
    </location>
</feature>
<dbReference type="GO" id="GO:0031011">
    <property type="term" value="C:Ino80 complex"/>
    <property type="evidence" value="ECO:0007669"/>
    <property type="project" value="UniProtKB-UniRule"/>
</dbReference>
<evidence type="ECO:0000256" key="16">
    <source>
        <dbReference type="SAM" id="MobiDB-lite"/>
    </source>
</evidence>
<evidence type="ECO:0000256" key="11">
    <source>
        <dbReference type="ARBA" id="ARBA00023163"/>
    </source>
</evidence>
<dbReference type="GO" id="GO:0003677">
    <property type="term" value="F:DNA binding"/>
    <property type="evidence" value="ECO:0007669"/>
    <property type="project" value="UniProtKB-UniRule"/>
</dbReference>
<keyword evidence="10" id="KW-0010">Activator</keyword>
<dbReference type="PANTHER" id="PTHR45685">
    <property type="entry name" value="HELICASE SRCAP-RELATED"/>
    <property type="match status" value="1"/>
</dbReference>
<keyword evidence="12 15" id="KW-0234">DNA repair</keyword>
<dbReference type="EC" id="3.6.4.-" evidence="15"/>
<dbReference type="SMART" id="SM00487">
    <property type="entry name" value="DEXDc"/>
    <property type="match status" value="1"/>
</dbReference>
<feature type="region of interest" description="Disordered" evidence="16">
    <location>
        <begin position="1"/>
        <end position="188"/>
    </location>
</feature>
<keyword evidence="13" id="KW-0539">Nucleus</keyword>
<dbReference type="Gene3D" id="3.40.50.10810">
    <property type="entry name" value="Tandem AAA-ATPase domain"/>
    <property type="match status" value="1"/>
</dbReference>
<sequence length="1946" mass="216622">MDHRSPSHPPYPGASPQPESQDGLSPSTYHRQRALHSFVSPSKSVLSPSASPSNTMALSRMLNTVDPSSSIPKPMIDPALQDAPSNSRLHSLIDPSLMSDGPGTYLTTSSLRTDISASRSTPSPYPDHNRSLTPHPTYEAGENGSYAEENSMAMYDEDYPALASRQGWDDGSEDPGSITTEETLMVEAPPKEESFALEGEMAFIQPEVEPAINKRTLAAAKAKAKRAMLADKAASENVKEKEKEKGRRGRVSATGAAPKATEPTSKAKTTKAKRRSSAIPPPATTAPAPSVEGESPTKPWGPLAGKKAVRTRAYEAKKQLELARRAAESDLDEEKNKPIWVTAVQSYKDQRRERARALGEWFEDDEKRILAAILTRPYGSQTKAREDIARNVAEAEARAKAEAERARQEAENAAIYRAERDRLAEEKKAKAAVARSRYKAKARAKAKEVRAIQAAQRAQELQEKHEAIEAEMRERLQAVESSGGLSGPSSTRIRLTLGGGLGGSASGSLGGLGSEPHTPRDAADELEALVDQDSFEAADLILASSKAKKKAARQSVSGLNQMPYPSDDGTGPESFDDDDDDGEDDIDRDDRKDGEEDKSDFSDFENFGLQDDDRRSKRRKLNDDGTELDFSASDGAARALESSELSLDKDKMPAQRKKKGTRGKEPGVGKGKWTRQPKSQSTTNELSVQPTKKGRSRKQGERERERERLAHLEAQAMMYQQSNGVLPPGFDPSYPRPPGYSPYPMLGGEIDPFSAARPYHMVNGNGNGYHAEFDMVLAYQQQQQLQLHQQQQQQPSPLPEPVLPPPPQIDDQKILAERMEEAHKKVWSHVVRDVPRVYRTVVDGSNARHREYKKMSAAVVRESRRSQIRIKQANKNAQLRSKKMVREMLMFWKRNEKDERENRKRAEKEALEQARREEEQREAQRQSRKLNFLITQTELYSHFVGSKIKTAEAEESADTGSSGLPSITTAPAAAAGTNVPVDGELEDIDFDDDDQTNMEAHARKNAQAAMAADRAKAVAFDLQFAEERKKNEALDRAKKGENAEPGLNLNLDSEELNFQNPTSIGNTLKEQPKMLTVQLKDYQLKGLSWLASLYDQGINGILADEMGLGKTIQSISLMAHLAETQDIWGPFLVIAPASTLHNWQQEITRFVPQLKTLPYWGNVKDRATLRKFWNRKQISYNQDAPFHVLITSYQLVVADEKYFQKVKWQYMILDEAQAIKSSSSARWKTLLGFHCRNRLLLTGTPIQNSMQELWALLHFIMPTLFDSHDEFSEWFSRDIEAAAASTDNKGNTNLNEHQLRRLHMILKPFMLRRVKKNVQNELGDKIEVDLYVEPSPLQRSMYKSLKAHVSMTDLIRSASFDDQDSVRSLMNLVMQFRKVCNHPQLFERADIKAPMAFATFARTASLMREPDLLTCPDSTRNPIEYQVPSLIYEDGGLLSVPGEFSNAGSDTHWLQNMMNVWSVDWIEQSIYQDNSPFAFLALAGISPSEAHASIKRSPLQEAFTRAFMYSNDIQVAPYESEPEFAASTARRSIDGLIIPRVASIVSSNEANLPLLHEISKSLLDTSSLSRRDLQCVLPAVLAPPISSYSTSLGYLRSEEAIRTDPVASKALFGLSITDETDETACQAVDDVLPGLPPIGLIRSAPSMQLPPPTMQMPQMKRLIFDAAKLNRLDSLLRQLKPEGHRVLIYFQMTKMIDLIEEYLVYRQYKYLRLDGSSKIEDRRDMVTSWQSDPEIFIFLLSTRAGGLGINLTAADTVIFYDNDWNPSNDAQAMDRAHRLGQTRQVTVYRLITKGTIDERIVKLARQKKDVQDLVVGNKPAGDTAKPNEVLSLLLDDDELAESLAHQEQAAKDAAANPGAKGKGKSKAGSQQSAAAATKNLWKDVDEDGFFGASKPAGADEEEEQTEVSTPSAPKKSKVKTSTAPVPKRSKAKGPSHKRKHVDMEEI</sequence>
<feature type="compositionally biased region" description="Basic and acidic residues" evidence="16">
    <location>
        <begin position="588"/>
        <end position="601"/>
    </location>
</feature>
<dbReference type="InterPro" id="IPR038718">
    <property type="entry name" value="SNF2-like_sf"/>
</dbReference>
<reference evidence="20" key="1">
    <citation type="submission" date="2014-08" db="EMBL/GenBank/DDBJ databases">
        <authorList>
            <person name="Sharma Rahul"/>
            <person name="Thines Marco"/>
        </authorList>
    </citation>
    <scope>NUCLEOTIDE SEQUENCE</scope>
</reference>
<feature type="compositionally biased region" description="Polar residues" evidence="16">
    <location>
        <begin position="54"/>
        <end position="71"/>
    </location>
</feature>
<feature type="compositionally biased region" description="Low complexity" evidence="16">
    <location>
        <begin position="37"/>
        <end position="53"/>
    </location>
</feature>
<evidence type="ECO:0000259" key="17">
    <source>
        <dbReference type="PROSITE" id="PS51192"/>
    </source>
</evidence>
<feature type="compositionally biased region" description="Polar residues" evidence="16">
    <location>
        <begin position="105"/>
        <end position="122"/>
    </location>
</feature>
<dbReference type="InterPro" id="IPR049730">
    <property type="entry name" value="SNF2/RAD54-like_C"/>
</dbReference>
<evidence type="ECO:0000256" key="1">
    <source>
        <dbReference type="ARBA" id="ARBA00004123"/>
    </source>
</evidence>
<evidence type="ECO:0000259" key="19">
    <source>
        <dbReference type="PROSITE" id="PS51413"/>
    </source>
</evidence>
<accession>A0A0F7SHE9</accession>
<feature type="compositionally biased region" description="Low complexity" evidence="16">
    <location>
        <begin position="1866"/>
        <end position="1876"/>
    </location>
</feature>
<proteinExistence type="inferred from homology"/>
<dbReference type="Pfam" id="PF00271">
    <property type="entry name" value="Helicase_C"/>
    <property type="match status" value="1"/>
</dbReference>
<feature type="compositionally biased region" description="Basic and acidic residues" evidence="16">
    <location>
        <begin position="233"/>
        <end position="245"/>
    </location>
</feature>
<keyword evidence="8" id="KW-0805">Transcription regulation</keyword>
<dbReference type="GO" id="GO:0006338">
    <property type="term" value="P:chromatin remodeling"/>
    <property type="evidence" value="ECO:0007669"/>
    <property type="project" value="UniProtKB-UniRule"/>
</dbReference>
<dbReference type="Pfam" id="PF00176">
    <property type="entry name" value="SNF2-rel_dom"/>
    <property type="match status" value="1"/>
</dbReference>
<comment type="similarity">
    <text evidence="2 15">Belongs to the SNF2/RAD54 helicase family.</text>
</comment>
<feature type="domain" description="Helicase ATP-binding" evidence="17">
    <location>
        <begin position="1091"/>
        <end position="1263"/>
    </location>
</feature>
<evidence type="ECO:0000256" key="13">
    <source>
        <dbReference type="ARBA" id="ARBA00023242"/>
    </source>
</evidence>
<dbReference type="PROSITE" id="PS51192">
    <property type="entry name" value="HELICASE_ATP_BIND_1"/>
    <property type="match status" value="1"/>
</dbReference>
<feature type="region of interest" description="Disordered" evidence="16">
    <location>
        <begin position="1844"/>
        <end position="1946"/>
    </location>
</feature>
<dbReference type="CDD" id="cd18793">
    <property type="entry name" value="SF2_C_SNF"/>
    <property type="match status" value="1"/>
</dbReference>
<dbReference type="InterPro" id="IPR020838">
    <property type="entry name" value="DBINO"/>
</dbReference>
<dbReference type="GO" id="GO:0005524">
    <property type="term" value="F:ATP binding"/>
    <property type="evidence" value="ECO:0007669"/>
    <property type="project" value="UniProtKB-UniRule"/>
</dbReference>
<evidence type="ECO:0000256" key="7">
    <source>
        <dbReference type="ARBA" id="ARBA00022840"/>
    </source>
</evidence>
<dbReference type="InterPro" id="IPR001650">
    <property type="entry name" value="Helicase_C-like"/>
</dbReference>
<dbReference type="FunFam" id="3.40.50.10810:FF:000022">
    <property type="entry name" value="Blast:Putative DNA helicase Ino80"/>
    <property type="match status" value="1"/>
</dbReference>
<feature type="compositionally biased region" description="Basic and acidic residues" evidence="16">
    <location>
        <begin position="897"/>
        <end position="925"/>
    </location>
</feature>
<comment type="domain">
    <text evidence="15">The DBINO region is involved in binding to DNA.</text>
</comment>
<feature type="region of interest" description="Disordered" evidence="16">
    <location>
        <begin position="784"/>
        <end position="807"/>
    </location>
</feature>
<evidence type="ECO:0000256" key="10">
    <source>
        <dbReference type="ARBA" id="ARBA00023159"/>
    </source>
</evidence>
<dbReference type="GO" id="GO:0006281">
    <property type="term" value="P:DNA repair"/>
    <property type="evidence" value="ECO:0007669"/>
    <property type="project" value="UniProtKB-UniRule"/>
</dbReference>
<feature type="region of interest" description="Disordered" evidence="16">
    <location>
        <begin position="954"/>
        <end position="991"/>
    </location>
</feature>
<feature type="region of interest" description="Disordered" evidence="16">
    <location>
        <begin position="458"/>
        <end position="528"/>
    </location>
</feature>
<organism evidence="20">
    <name type="scientific">Phaffia rhodozyma</name>
    <name type="common">Yeast</name>
    <name type="synonym">Xanthophyllomyces dendrorhous</name>
    <dbReference type="NCBI Taxonomy" id="264483"/>
    <lineage>
        <taxon>Eukaryota</taxon>
        <taxon>Fungi</taxon>
        <taxon>Dikarya</taxon>
        <taxon>Basidiomycota</taxon>
        <taxon>Agaricomycotina</taxon>
        <taxon>Tremellomycetes</taxon>
        <taxon>Cystofilobasidiales</taxon>
        <taxon>Mrakiaceae</taxon>
        <taxon>Phaffia</taxon>
    </lineage>
</organism>
<feature type="domain" description="Helicase C-terminal" evidence="18">
    <location>
        <begin position="1671"/>
        <end position="1833"/>
    </location>
</feature>
<evidence type="ECO:0000256" key="12">
    <source>
        <dbReference type="ARBA" id="ARBA00023204"/>
    </source>
</evidence>
<evidence type="ECO:0000256" key="6">
    <source>
        <dbReference type="ARBA" id="ARBA00022801"/>
    </source>
</evidence>
<dbReference type="InterPro" id="IPR027417">
    <property type="entry name" value="P-loop_NTPase"/>
</dbReference>
<keyword evidence="5 15" id="KW-0227">DNA damage</keyword>
<feature type="region of interest" description="Disordered" evidence="16">
    <location>
        <begin position="897"/>
        <end position="927"/>
    </location>
</feature>
<dbReference type="SMART" id="SM00490">
    <property type="entry name" value="HELICc"/>
    <property type="match status" value="1"/>
</dbReference>
<keyword evidence="4" id="KW-0547">Nucleotide-binding</keyword>
<feature type="compositionally biased region" description="Basic residues" evidence="16">
    <location>
        <begin position="1927"/>
        <end position="1940"/>
    </location>
</feature>
<feature type="compositionally biased region" description="Basic and acidic residues" evidence="16">
    <location>
        <begin position="698"/>
        <end position="709"/>
    </location>
</feature>
<dbReference type="EMBL" id="LN483167">
    <property type="protein sequence ID" value="CDZ96734.1"/>
    <property type="molecule type" value="Genomic_DNA"/>
</dbReference>
<evidence type="ECO:0000259" key="18">
    <source>
        <dbReference type="PROSITE" id="PS51194"/>
    </source>
</evidence>
<comment type="subunit">
    <text evidence="15">Component of the INO80 chromatin-remodeling complex.</text>
</comment>
<feature type="compositionally biased region" description="Low complexity" evidence="16">
    <location>
        <begin position="784"/>
        <end position="795"/>
    </location>
</feature>
<feature type="compositionally biased region" description="Low complexity" evidence="16">
    <location>
        <begin position="1844"/>
        <end position="1859"/>
    </location>
</feature>
<keyword evidence="7 15" id="KW-0067">ATP-binding</keyword>
<dbReference type="PANTHER" id="PTHR45685:SF2">
    <property type="entry name" value="CHROMATIN-REMODELING ATPASE INO80"/>
    <property type="match status" value="1"/>
</dbReference>
<evidence type="ECO:0000256" key="15">
    <source>
        <dbReference type="RuleBase" id="RU368001"/>
    </source>
</evidence>
<dbReference type="PROSITE" id="PS51194">
    <property type="entry name" value="HELICASE_CTER"/>
    <property type="match status" value="1"/>
</dbReference>
<comment type="function">
    <text evidence="15">ATPase component of the INO80 complex which remodels chromatin by shifting nucleosomes and is involved in DNA repair.</text>
</comment>
<feature type="compositionally biased region" description="Gly residues" evidence="16">
    <location>
        <begin position="497"/>
        <end position="513"/>
    </location>
</feature>
<keyword evidence="9 15" id="KW-0238">DNA-binding</keyword>
<evidence type="ECO:0000256" key="4">
    <source>
        <dbReference type="ARBA" id="ARBA00022741"/>
    </source>
</evidence>
<dbReference type="PROSITE" id="PS51413">
    <property type="entry name" value="DBINO"/>
    <property type="match status" value="1"/>
</dbReference>
<dbReference type="GO" id="GO:0042393">
    <property type="term" value="F:histone binding"/>
    <property type="evidence" value="ECO:0007669"/>
    <property type="project" value="TreeGrafter"/>
</dbReference>
<feature type="compositionally biased region" description="Polar residues" evidence="16">
    <location>
        <begin position="958"/>
        <end position="969"/>
    </location>
</feature>
<protein>
    <recommendedName>
        <fullName evidence="3 15">Chromatin-remodeling ATPase INO80</fullName>
        <ecNumber evidence="15">3.6.4.-</ecNumber>
    </recommendedName>
</protein>
<keyword evidence="11" id="KW-0804">Transcription</keyword>
<dbReference type="InterPro" id="IPR014001">
    <property type="entry name" value="Helicase_ATP-bd"/>
</dbReference>
<evidence type="ECO:0000256" key="5">
    <source>
        <dbReference type="ARBA" id="ARBA00022763"/>
    </source>
</evidence>
<name>A0A0F7SHE9_PHARH</name>
<evidence type="ECO:0000256" key="14">
    <source>
        <dbReference type="ARBA" id="ARBA00049360"/>
    </source>
</evidence>
<feature type="compositionally biased region" description="Basic and acidic residues" evidence="16">
    <location>
        <begin position="460"/>
        <end position="477"/>
    </location>
</feature>
<feature type="compositionally biased region" description="Polar residues" evidence="16">
    <location>
        <begin position="676"/>
        <end position="690"/>
    </location>
</feature>
<comment type="catalytic activity">
    <reaction evidence="14 15">
        <text>ATP + H2O = ADP + phosphate + H(+)</text>
        <dbReference type="Rhea" id="RHEA:13065"/>
        <dbReference type="ChEBI" id="CHEBI:15377"/>
        <dbReference type="ChEBI" id="CHEBI:15378"/>
        <dbReference type="ChEBI" id="CHEBI:30616"/>
        <dbReference type="ChEBI" id="CHEBI:43474"/>
        <dbReference type="ChEBI" id="CHEBI:456216"/>
    </reaction>
</comment>
<feature type="region of interest" description="Disordered" evidence="16">
    <location>
        <begin position="546"/>
        <end position="709"/>
    </location>
</feature>
<comment type="subcellular location">
    <subcellularLocation>
        <location evidence="1 15">Nucleus</location>
    </subcellularLocation>
</comment>
<dbReference type="SUPFAM" id="SSF52540">
    <property type="entry name" value="P-loop containing nucleoside triphosphate hydrolases"/>
    <property type="match status" value="2"/>
</dbReference>
<evidence type="ECO:0000256" key="3">
    <source>
        <dbReference type="ARBA" id="ARBA00019805"/>
    </source>
</evidence>
<evidence type="ECO:0000313" key="20">
    <source>
        <dbReference type="EMBL" id="CDZ96734.1"/>
    </source>
</evidence>
<feature type="compositionally biased region" description="Pro residues" evidence="16">
    <location>
        <begin position="796"/>
        <end position="807"/>
    </location>
</feature>
<feature type="compositionally biased region" description="Acidic residues" evidence="16">
    <location>
        <begin position="574"/>
        <end position="587"/>
    </location>
</feature>
<dbReference type="Pfam" id="PF13892">
    <property type="entry name" value="DBINO"/>
    <property type="match status" value="1"/>
</dbReference>
<feature type="region of interest" description="Disordered" evidence="16">
    <location>
        <begin position="226"/>
        <end position="308"/>
    </location>
</feature>
<keyword evidence="6 15" id="KW-0378">Hydrolase</keyword>
<evidence type="ECO:0000256" key="8">
    <source>
        <dbReference type="ARBA" id="ARBA00023015"/>
    </source>
</evidence>
<evidence type="ECO:0000256" key="2">
    <source>
        <dbReference type="ARBA" id="ARBA00007025"/>
    </source>
</evidence>
<feature type="compositionally biased region" description="Polar residues" evidence="16">
    <location>
        <begin position="17"/>
        <end position="29"/>
    </location>
</feature>
<dbReference type="GO" id="GO:0016887">
    <property type="term" value="F:ATP hydrolysis activity"/>
    <property type="evidence" value="ECO:0007669"/>
    <property type="project" value="TreeGrafter"/>
</dbReference>
<dbReference type="InterPro" id="IPR000330">
    <property type="entry name" value="SNF2_N"/>
</dbReference>
<evidence type="ECO:0000256" key="9">
    <source>
        <dbReference type="ARBA" id="ARBA00023125"/>
    </source>
</evidence>